<organism evidence="1 2">
    <name type="scientific">Brassica carinata</name>
    <name type="common">Ethiopian mustard</name>
    <name type="synonym">Abyssinian cabbage</name>
    <dbReference type="NCBI Taxonomy" id="52824"/>
    <lineage>
        <taxon>Eukaryota</taxon>
        <taxon>Viridiplantae</taxon>
        <taxon>Streptophyta</taxon>
        <taxon>Embryophyta</taxon>
        <taxon>Tracheophyta</taxon>
        <taxon>Spermatophyta</taxon>
        <taxon>Magnoliopsida</taxon>
        <taxon>eudicotyledons</taxon>
        <taxon>Gunneridae</taxon>
        <taxon>Pentapetalae</taxon>
        <taxon>rosids</taxon>
        <taxon>malvids</taxon>
        <taxon>Brassicales</taxon>
        <taxon>Brassicaceae</taxon>
        <taxon>Brassiceae</taxon>
        <taxon>Brassica</taxon>
    </lineage>
</organism>
<dbReference type="OrthoDB" id="196858at2759"/>
<dbReference type="Proteomes" id="UP000886595">
    <property type="component" value="Unassembled WGS sequence"/>
</dbReference>
<accession>A0A8X7UXF3</accession>
<keyword evidence="2" id="KW-1185">Reference proteome</keyword>
<dbReference type="EMBL" id="JAAMPC010000009">
    <property type="protein sequence ID" value="KAG2294329.1"/>
    <property type="molecule type" value="Genomic_DNA"/>
</dbReference>
<protein>
    <submittedName>
        <fullName evidence="1">Uncharacterized protein</fullName>
    </submittedName>
</protein>
<dbReference type="AlphaFoldDB" id="A0A8X7UXF3"/>
<evidence type="ECO:0000313" key="2">
    <source>
        <dbReference type="Proteomes" id="UP000886595"/>
    </source>
</evidence>
<name>A0A8X7UXF3_BRACI</name>
<comment type="caution">
    <text evidence="1">The sequence shown here is derived from an EMBL/GenBank/DDBJ whole genome shotgun (WGS) entry which is preliminary data.</text>
</comment>
<gene>
    <name evidence="1" type="ORF">Bca52824_040998</name>
</gene>
<proteinExistence type="predicted"/>
<reference evidence="1 2" key="1">
    <citation type="submission" date="2020-02" db="EMBL/GenBank/DDBJ databases">
        <authorList>
            <person name="Ma Q."/>
            <person name="Huang Y."/>
            <person name="Song X."/>
            <person name="Pei D."/>
        </authorList>
    </citation>
    <scope>NUCLEOTIDE SEQUENCE [LARGE SCALE GENOMIC DNA]</scope>
    <source>
        <strain evidence="1">Sxm20200214</strain>
        <tissue evidence="1">Leaf</tissue>
    </source>
</reference>
<evidence type="ECO:0000313" key="1">
    <source>
        <dbReference type="EMBL" id="KAG2294329.1"/>
    </source>
</evidence>
<sequence>MSRIRFSFSPAAASFNKLGDLVYVGNGQYLLMNLHDRTIGIYENLLSSKNVLRSLGDLGKNIDELDGVEENEDCWIEMLNTLQGIPYMWLVVCV</sequence>